<reference evidence="5 6" key="1">
    <citation type="submission" date="2021-01" db="EMBL/GenBank/DDBJ databases">
        <title>Whole genome shotgun sequence of Catellatospora coxensis NBRC 107359.</title>
        <authorList>
            <person name="Komaki H."/>
            <person name="Tamura T."/>
        </authorList>
    </citation>
    <scope>NUCLEOTIDE SEQUENCE [LARGE SCALE GENOMIC DNA]</scope>
    <source>
        <strain evidence="5 6">NBRC 107359</strain>
    </source>
</reference>
<organism evidence="5 6">
    <name type="scientific">Catellatospora coxensis</name>
    <dbReference type="NCBI Taxonomy" id="310354"/>
    <lineage>
        <taxon>Bacteria</taxon>
        <taxon>Bacillati</taxon>
        <taxon>Actinomycetota</taxon>
        <taxon>Actinomycetes</taxon>
        <taxon>Micromonosporales</taxon>
        <taxon>Micromonosporaceae</taxon>
        <taxon>Catellatospora</taxon>
    </lineage>
</organism>
<evidence type="ECO:0000313" key="6">
    <source>
        <dbReference type="Proteomes" id="UP000630887"/>
    </source>
</evidence>
<dbReference type="AlphaFoldDB" id="A0A8J3L3M1"/>
<protein>
    <submittedName>
        <fullName evidence="5">Polyketide biosynthesis 3-hydroxy-3-methylglutaryl-ACP synthase PksG</fullName>
    </submittedName>
</protein>
<dbReference type="CDD" id="cd00827">
    <property type="entry name" value="init_cond_enzymes"/>
    <property type="match status" value="1"/>
</dbReference>
<feature type="domain" description="Hydroxymethylglutaryl-coenzyme A synthase N-terminal" evidence="3">
    <location>
        <begin position="2"/>
        <end position="165"/>
    </location>
</feature>
<dbReference type="Pfam" id="PF01154">
    <property type="entry name" value="HMG_CoA_synt_N"/>
    <property type="match status" value="1"/>
</dbReference>
<dbReference type="RefSeq" id="WP_203693487.1">
    <property type="nucleotide sequence ID" value="NZ_BAAALC010000044.1"/>
</dbReference>
<keyword evidence="6" id="KW-1185">Reference proteome</keyword>
<dbReference type="InterPro" id="IPR016039">
    <property type="entry name" value="Thiolase-like"/>
</dbReference>
<gene>
    <name evidence="5" type="primary">pksG</name>
    <name evidence="5" type="ORF">Cco03nite_38350</name>
</gene>
<dbReference type="GO" id="GO:0004421">
    <property type="term" value="F:hydroxymethylglutaryl-CoA synthase activity"/>
    <property type="evidence" value="ECO:0007669"/>
    <property type="project" value="InterPro"/>
</dbReference>
<dbReference type="GO" id="GO:0006084">
    <property type="term" value="P:acetyl-CoA metabolic process"/>
    <property type="evidence" value="ECO:0007669"/>
    <property type="project" value="InterPro"/>
</dbReference>
<dbReference type="InterPro" id="IPR013528">
    <property type="entry name" value="HMG_CoA_synth_N"/>
</dbReference>
<dbReference type="Gene3D" id="3.40.47.10">
    <property type="match status" value="2"/>
</dbReference>
<proteinExistence type="inferred from homology"/>
<sequence length="417" mass="44388">MRSVGIEAIHAYGCTAFVDVADIFAARGLDGTRSGNLMMHRKAVPLPCEDVVSLAASAAWPIVAALSPDELSTIRTLIVATESGVDFSKSASTYVHRLLGLSRNCRLFEVKQACHAGVAALRSAAALVGHEGGRALVIAGDIPTAARGTYAEPSQGAGAVAVLVGEPRVAELVLDRSGCHSYETADFSRPRADLDLVDIDLSLLTYIECLDGAFADYAMRGDGAHFVDSFDALAMHTPFPGMVKGAHRTVVRRRGWLAPAAIEEDFDRRVAASLRYPRMVGNIYSGSTLLAVASAIAHTAPEQERLGVFSYGGGCASEFFALRVQPGGHAAVAQAGIDQALEQRRRLTIAEYDTILDALPQVACGVQDAAPDLDRFRHAIDAASATRPIALLSAIKGYHRGYTWMKGGQPWMPEPVM</sequence>
<comment type="caution">
    <text evidence="5">The sequence shown here is derived from an EMBL/GenBank/DDBJ whole genome shotgun (WGS) entry which is preliminary data.</text>
</comment>
<evidence type="ECO:0000259" key="3">
    <source>
        <dbReference type="Pfam" id="PF01154"/>
    </source>
</evidence>
<dbReference type="Pfam" id="PF08540">
    <property type="entry name" value="HMG_CoA_synt_C"/>
    <property type="match status" value="1"/>
</dbReference>
<evidence type="ECO:0000259" key="4">
    <source>
        <dbReference type="Pfam" id="PF08540"/>
    </source>
</evidence>
<dbReference type="PANTHER" id="PTHR43323:SF2">
    <property type="entry name" value="HYDROXYMETHYLGLUTARYL-COA SYNTHASE"/>
    <property type="match status" value="1"/>
</dbReference>
<comment type="similarity">
    <text evidence="1">Belongs to the thiolase-like superfamily. HMG-CoA synthase family.</text>
</comment>
<evidence type="ECO:0000256" key="1">
    <source>
        <dbReference type="ARBA" id="ARBA00007061"/>
    </source>
</evidence>
<dbReference type="Proteomes" id="UP000630887">
    <property type="component" value="Unassembled WGS sequence"/>
</dbReference>
<dbReference type="EMBL" id="BONI01000031">
    <property type="protein sequence ID" value="GIG07135.1"/>
    <property type="molecule type" value="Genomic_DNA"/>
</dbReference>
<accession>A0A8J3L3M1</accession>
<dbReference type="PANTHER" id="PTHR43323">
    <property type="entry name" value="3-HYDROXY-3-METHYLGLUTARYL COENZYME A SYNTHASE"/>
    <property type="match status" value="1"/>
</dbReference>
<dbReference type="SUPFAM" id="SSF53901">
    <property type="entry name" value="Thiolase-like"/>
    <property type="match status" value="2"/>
</dbReference>
<dbReference type="InterPro" id="IPR013746">
    <property type="entry name" value="HMG_CoA_synt_C_dom"/>
</dbReference>
<keyword evidence="2" id="KW-0808">Transferase</keyword>
<feature type="domain" description="Hydroxymethylglutaryl-coenzyme A synthase C-terminal" evidence="4">
    <location>
        <begin position="263"/>
        <end position="357"/>
    </location>
</feature>
<name>A0A8J3L3M1_9ACTN</name>
<evidence type="ECO:0000256" key="2">
    <source>
        <dbReference type="ARBA" id="ARBA00022679"/>
    </source>
</evidence>
<evidence type="ECO:0000313" key="5">
    <source>
        <dbReference type="EMBL" id="GIG07135.1"/>
    </source>
</evidence>